<dbReference type="Proteomes" id="UP000442990">
    <property type="component" value="Unassembled WGS sequence"/>
</dbReference>
<gene>
    <name evidence="1" type="ORF">F8144_44620</name>
</gene>
<keyword evidence="2" id="KW-1185">Reference proteome</keyword>
<proteinExistence type="predicted"/>
<name>A0A7J5D0V3_9ACTN</name>
<dbReference type="AlphaFoldDB" id="A0A7J5D0V3"/>
<evidence type="ECO:0000313" key="2">
    <source>
        <dbReference type="Proteomes" id="UP000442990"/>
    </source>
</evidence>
<evidence type="ECO:0000313" key="1">
    <source>
        <dbReference type="EMBL" id="KAB1971839.1"/>
    </source>
</evidence>
<comment type="caution">
    <text evidence="1">The sequence shown here is derived from an EMBL/GenBank/DDBJ whole genome shotgun (WGS) entry which is preliminary data.</text>
</comment>
<dbReference type="RefSeq" id="WP_151475104.1">
    <property type="nucleotide sequence ID" value="NZ_WBKG01000123.1"/>
</dbReference>
<organism evidence="1 2">
    <name type="scientific">Streptomyces triticiradicis</name>
    <dbReference type="NCBI Taxonomy" id="2651189"/>
    <lineage>
        <taxon>Bacteria</taxon>
        <taxon>Bacillati</taxon>
        <taxon>Actinomycetota</taxon>
        <taxon>Actinomycetes</taxon>
        <taxon>Kitasatosporales</taxon>
        <taxon>Streptomycetaceae</taxon>
        <taxon>Streptomyces</taxon>
    </lineage>
</organism>
<protein>
    <submittedName>
        <fullName evidence="1">Uncharacterized protein</fullName>
    </submittedName>
</protein>
<dbReference type="EMBL" id="WBKG01000123">
    <property type="protein sequence ID" value="KAB1971839.1"/>
    <property type="molecule type" value="Genomic_DNA"/>
</dbReference>
<sequence length="172" mass="19185">MTSLALLHSLDQLPGPEHLEFPDGFDYPLAKAQANRLRDRLTHDFGRACRLDDQIQDASYYFKVHIPADATESGVPLVVRLSNFGNLAVVTTPRPDSHDDLDQAVQEGALTTANRRQIEAALNNLGYTLVPPRLLHRPYDGVTWLADESKGFFYAGYGPHQGRATWWTEASP</sequence>
<accession>A0A7J5D0V3</accession>
<reference evidence="1 2" key="1">
    <citation type="submission" date="2019-09" db="EMBL/GenBank/DDBJ databases">
        <title>Isolation and identification of active actinomycetes.</title>
        <authorList>
            <person name="Yu Z."/>
            <person name="Han C."/>
            <person name="Yu B."/>
        </authorList>
    </citation>
    <scope>NUCLEOTIDE SEQUENCE [LARGE SCALE GENOMIC DNA]</scope>
    <source>
        <strain evidence="1 2">NEAU-H2</strain>
    </source>
</reference>